<comment type="caution">
    <text evidence="4">The sequence shown here is derived from an EMBL/GenBank/DDBJ whole genome shotgun (WGS) entry which is preliminary data.</text>
</comment>
<accession>A0A3A8EL84</accession>
<name>A0A3A8EL84_9GAMM</name>
<evidence type="ECO:0000259" key="3">
    <source>
        <dbReference type="Pfam" id="PF00582"/>
    </source>
</evidence>
<dbReference type="InterPro" id="IPR006016">
    <property type="entry name" value="UspA"/>
</dbReference>
<reference evidence="4 5" key="1">
    <citation type="submission" date="2018-09" db="EMBL/GenBank/DDBJ databases">
        <title>The draft genome of Acinetobacter spp. strains.</title>
        <authorList>
            <person name="Qin J."/>
            <person name="Feng Y."/>
            <person name="Zong Z."/>
        </authorList>
    </citation>
    <scope>NUCLEOTIDE SEQUENCE [LARGE SCALE GENOMIC DNA]</scope>
    <source>
        <strain evidence="4 5">WCHAc060096</strain>
    </source>
</reference>
<dbReference type="InterPro" id="IPR006015">
    <property type="entry name" value="Universal_stress_UspA"/>
</dbReference>
<dbReference type="RefSeq" id="WP_120369602.1">
    <property type="nucleotide sequence ID" value="NZ_BKYM01000005.1"/>
</dbReference>
<dbReference type="Gene3D" id="3.40.50.620">
    <property type="entry name" value="HUPs"/>
    <property type="match status" value="1"/>
</dbReference>
<evidence type="ECO:0000256" key="2">
    <source>
        <dbReference type="PIRNR" id="PIRNR006276"/>
    </source>
</evidence>
<dbReference type="GO" id="GO:0005737">
    <property type="term" value="C:cytoplasm"/>
    <property type="evidence" value="ECO:0007669"/>
    <property type="project" value="UniProtKB-SubCell"/>
</dbReference>
<comment type="similarity">
    <text evidence="1 2">Belongs to the universal stress protein A family.</text>
</comment>
<dbReference type="Pfam" id="PF00582">
    <property type="entry name" value="Usp"/>
    <property type="match status" value="1"/>
</dbReference>
<comment type="subcellular location">
    <subcellularLocation>
        <location evidence="2">Cytoplasm</location>
    </subcellularLocation>
</comment>
<evidence type="ECO:0000313" key="5">
    <source>
        <dbReference type="Proteomes" id="UP000269001"/>
    </source>
</evidence>
<organism evidence="4 5">
    <name type="scientific">Acinetobacter guerrae</name>
    <dbReference type="NCBI Taxonomy" id="1843371"/>
    <lineage>
        <taxon>Bacteria</taxon>
        <taxon>Pseudomonadati</taxon>
        <taxon>Pseudomonadota</taxon>
        <taxon>Gammaproteobacteria</taxon>
        <taxon>Moraxellales</taxon>
        <taxon>Moraxellaceae</taxon>
        <taxon>Acinetobacter</taxon>
    </lineage>
</organism>
<sequence>MKYQHILVPVDGSDISLAALKQAVSIAKAFDSKITAISLLAVDPFSGVDFYYVSPIMKDYFVEASAQAEETLAKAKTIGTELGVNVETQVIKGEVSSEGILQAAEDLKVDLIVMGSHGRKGFQKFFLGSFAQDVLGNTELPVLIVKK</sequence>
<protein>
    <recommendedName>
        <fullName evidence="2">Universal stress protein</fullName>
    </recommendedName>
</protein>
<dbReference type="PIRSF" id="PIRSF006276">
    <property type="entry name" value="UspA"/>
    <property type="match status" value="1"/>
</dbReference>
<keyword evidence="5" id="KW-1185">Reference proteome</keyword>
<evidence type="ECO:0000256" key="1">
    <source>
        <dbReference type="ARBA" id="ARBA00008791"/>
    </source>
</evidence>
<dbReference type="CDD" id="cd00293">
    <property type="entry name" value="USP-like"/>
    <property type="match status" value="1"/>
</dbReference>
<dbReference type="OrthoDB" id="9792500at2"/>
<keyword evidence="2" id="KW-0963">Cytoplasm</keyword>
<evidence type="ECO:0000313" key="4">
    <source>
        <dbReference type="EMBL" id="RKG34889.1"/>
    </source>
</evidence>
<dbReference type="PRINTS" id="PR01438">
    <property type="entry name" value="UNVRSLSTRESS"/>
</dbReference>
<dbReference type="Proteomes" id="UP000269001">
    <property type="component" value="Unassembled WGS sequence"/>
</dbReference>
<gene>
    <name evidence="4" type="ORF">D7V21_05935</name>
</gene>
<feature type="domain" description="UspA" evidence="3">
    <location>
        <begin position="3"/>
        <end position="146"/>
    </location>
</feature>
<dbReference type="EMBL" id="RAXU01000005">
    <property type="protein sequence ID" value="RKG34889.1"/>
    <property type="molecule type" value="Genomic_DNA"/>
</dbReference>
<dbReference type="SUPFAM" id="SSF52402">
    <property type="entry name" value="Adenine nucleotide alpha hydrolases-like"/>
    <property type="match status" value="1"/>
</dbReference>
<proteinExistence type="inferred from homology"/>
<dbReference type="PANTHER" id="PTHR46268">
    <property type="entry name" value="STRESS RESPONSE PROTEIN NHAX"/>
    <property type="match status" value="1"/>
</dbReference>
<dbReference type="InterPro" id="IPR014729">
    <property type="entry name" value="Rossmann-like_a/b/a_fold"/>
</dbReference>
<dbReference type="AlphaFoldDB" id="A0A3A8EL84"/>
<dbReference type="PANTHER" id="PTHR46268:SF15">
    <property type="entry name" value="UNIVERSAL STRESS PROTEIN HP_0031"/>
    <property type="match status" value="1"/>
</dbReference>